<dbReference type="Pfam" id="PF03929">
    <property type="entry name" value="PepSY_TM"/>
    <property type="match status" value="1"/>
</dbReference>
<dbReference type="PANTHER" id="PTHR34219:SF1">
    <property type="entry name" value="PEPSY DOMAIN-CONTAINING PROTEIN"/>
    <property type="match status" value="1"/>
</dbReference>
<evidence type="ECO:0000259" key="2">
    <source>
        <dbReference type="Pfam" id="PF03413"/>
    </source>
</evidence>
<feature type="domain" description="PepSY" evidence="2">
    <location>
        <begin position="72"/>
        <end position="129"/>
    </location>
</feature>
<dbReference type="RefSeq" id="WP_089360493.1">
    <property type="nucleotide sequence ID" value="NZ_FZOG01000004.1"/>
</dbReference>
<keyword evidence="1" id="KW-1133">Transmembrane helix</keyword>
<keyword evidence="1" id="KW-0812">Transmembrane</keyword>
<evidence type="ECO:0000256" key="1">
    <source>
        <dbReference type="SAM" id="Phobius"/>
    </source>
</evidence>
<feature type="transmembrane region" description="Helical" evidence="1">
    <location>
        <begin position="27"/>
        <end position="51"/>
    </location>
</feature>
<evidence type="ECO:0000313" key="3">
    <source>
        <dbReference type="EMBL" id="SNS73718.1"/>
    </source>
</evidence>
<dbReference type="Pfam" id="PF03413">
    <property type="entry name" value="PepSY"/>
    <property type="match status" value="2"/>
</dbReference>
<gene>
    <name evidence="3" type="ORF">SAMN05216255_3193</name>
</gene>
<reference evidence="4" key="1">
    <citation type="submission" date="2017-06" db="EMBL/GenBank/DDBJ databases">
        <authorList>
            <person name="Varghese N."/>
            <person name="Submissions S."/>
        </authorList>
    </citation>
    <scope>NUCLEOTIDE SEQUENCE [LARGE SCALE GENOMIC DNA]</scope>
    <source>
        <strain evidence="4">CIP 108523</strain>
    </source>
</reference>
<dbReference type="AlphaFoldDB" id="A0A239GY49"/>
<proteinExistence type="predicted"/>
<keyword evidence="1" id="KW-0472">Membrane</keyword>
<accession>A0A239GY49</accession>
<feature type="domain" description="PepSY" evidence="2">
    <location>
        <begin position="313"/>
        <end position="353"/>
    </location>
</feature>
<dbReference type="Proteomes" id="UP000242915">
    <property type="component" value="Unassembled WGS sequence"/>
</dbReference>
<dbReference type="PANTHER" id="PTHR34219">
    <property type="entry name" value="IRON-REGULATED INNER MEMBRANE PROTEIN-RELATED"/>
    <property type="match status" value="1"/>
</dbReference>
<feature type="transmembrane region" description="Helical" evidence="1">
    <location>
        <begin position="426"/>
        <end position="451"/>
    </location>
</feature>
<keyword evidence="4" id="KW-1185">Reference proteome</keyword>
<sequence length="469" mass="51528">MRDIQISEQPARAGSSRPSFYNLAWRWHFYAGLLVIPFLIMLSVTGIIYLFKPQLDSLMYADLMQVPVAEQRISADQQMALVKQAYPQASISKYLPPANAQASAQFVVATPEATLNVFVNPYNGDILGVQDAENNLQAIARKIHGELMIGTVGDRLVELAAGWAIVLVISGLYLWWPRGSSKTALFWPRLANRGRLFWRDLHAVVGFWGSLLLLFMLLTGMTWTGFWGAKFAGAWNHFPAAMWDNVPQSTKLAGSLNTSTNQTVPWAAEVTPLPESDPHAAHKGMAQMHGQASSAQVSLQQVVDSADALGVHPGYSVTLPAGERGVYSVSVFADDPRNDATLHIDQYSGKVLADIRWSDYGLVARIVETGVMLHEGKMFGLANQLLMLAVCLMILLSSISGLVLWWKRRPQGGFGVPPLRHDLPVWRGGLAIMLVVACLFPLVGASLLLVAPLDWLFTRCRINAQLQTG</sequence>
<dbReference type="EMBL" id="FZOG01000004">
    <property type="protein sequence ID" value="SNS73718.1"/>
    <property type="molecule type" value="Genomic_DNA"/>
</dbReference>
<organism evidence="3 4">
    <name type="scientific">Pseudomonas segetis</name>
    <dbReference type="NCBI Taxonomy" id="298908"/>
    <lineage>
        <taxon>Bacteria</taxon>
        <taxon>Pseudomonadati</taxon>
        <taxon>Pseudomonadota</taxon>
        <taxon>Gammaproteobacteria</taxon>
        <taxon>Pseudomonadales</taxon>
        <taxon>Pseudomonadaceae</taxon>
        <taxon>Pseudomonas</taxon>
    </lineage>
</organism>
<feature type="transmembrane region" description="Helical" evidence="1">
    <location>
        <begin position="196"/>
        <end position="218"/>
    </location>
</feature>
<protein>
    <submittedName>
        <fullName evidence="3">Uncharacterized iron-regulated membrane protein</fullName>
    </submittedName>
</protein>
<feature type="transmembrane region" description="Helical" evidence="1">
    <location>
        <begin position="156"/>
        <end position="176"/>
    </location>
</feature>
<name>A0A239GY49_9PSED</name>
<feature type="transmembrane region" description="Helical" evidence="1">
    <location>
        <begin position="385"/>
        <end position="406"/>
    </location>
</feature>
<dbReference type="InterPro" id="IPR025711">
    <property type="entry name" value="PepSY"/>
</dbReference>
<evidence type="ECO:0000313" key="4">
    <source>
        <dbReference type="Proteomes" id="UP000242915"/>
    </source>
</evidence>
<dbReference type="InterPro" id="IPR005625">
    <property type="entry name" value="PepSY-ass_TM"/>
</dbReference>